<reference evidence="3" key="1">
    <citation type="journal article" date="2017" name="Nat. Microbiol.">
        <title>Global analysis of biosynthetic gene clusters reveals vast potential of secondary metabolite production in Penicillium species.</title>
        <authorList>
            <person name="Nielsen J.C."/>
            <person name="Grijseels S."/>
            <person name="Prigent S."/>
            <person name="Ji B."/>
            <person name="Dainat J."/>
            <person name="Nielsen K.F."/>
            <person name="Frisvad J.C."/>
            <person name="Workman M."/>
            <person name="Nielsen J."/>
        </authorList>
    </citation>
    <scope>NUCLEOTIDE SEQUENCE [LARGE SCALE GENOMIC DNA]</scope>
    <source>
        <strain evidence="3">IBT 29525</strain>
    </source>
</reference>
<evidence type="ECO:0000313" key="3">
    <source>
        <dbReference type="Proteomes" id="UP000191612"/>
    </source>
</evidence>
<keyword evidence="3" id="KW-1185">Reference proteome</keyword>
<protein>
    <submittedName>
        <fullName evidence="2">Uncharacterized protein</fullName>
    </submittedName>
</protein>
<accession>A0A1V6RLV6</accession>
<comment type="caution">
    <text evidence="2">The sequence shown here is derived from an EMBL/GenBank/DDBJ whole genome shotgun (WGS) entry which is preliminary data.</text>
</comment>
<feature type="region of interest" description="Disordered" evidence="1">
    <location>
        <begin position="32"/>
        <end position="54"/>
    </location>
</feature>
<evidence type="ECO:0000256" key="1">
    <source>
        <dbReference type="SAM" id="MobiDB-lite"/>
    </source>
</evidence>
<name>A0A1V6RLV6_9EURO</name>
<dbReference type="AlphaFoldDB" id="A0A1V6RLV6"/>
<gene>
    <name evidence="2" type="ORF">PENSOL_c002G11513</name>
</gene>
<dbReference type="STRING" id="60172.A0A1V6RLV6"/>
<dbReference type="EMBL" id="MDYO01000002">
    <property type="protein sequence ID" value="OQE02333.1"/>
    <property type="molecule type" value="Genomic_DNA"/>
</dbReference>
<proteinExistence type="predicted"/>
<evidence type="ECO:0000313" key="2">
    <source>
        <dbReference type="EMBL" id="OQE02333.1"/>
    </source>
</evidence>
<sequence>MTSSPAEISKLRFSGILIARSEWMRPQVRKVPVLPGEGSPRHTTGSPGWKPLTDDPIVRTMPGECVRTKLSNLSEILSHLHGFCLLVGYKVEVAFFRREDEDGAEPFVNRKCSAMTFEMRSLLPMVETVVGSFWEEQVPLERYHSELSTGQ</sequence>
<organism evidence="2 3">
    <name type="scientific">Penicillium solitum</name>
    <dbReference type="NCBI Taxonomy" id="60172"/>
    <lineage>
        <taxon>Eukaryota</taxon>
        <taxon>Fungi</taxon>
        <taxon>Dikarya</taxon>
        <taxon>Ascomycota</taxon>
        <taxon>Pezizomycotina</taxon>
        <taxon>Eurotiomycetes</taxon>
        <taxon>Eurotiomycetidae</taxon>
        <taxon>Eurotiales</taxon>
        <taxon>Aspergillaceae</taxon>
        <taxon>Penicillium</taxon>
    </lineage>
</organism>
<dbReference type="Proteomes" id="UP000191612">
    <property type="component" value="Unassembled WGS sequence"/>
</dbReference>